<dbReference type="STRING" id="717606.PaecuDRAFT_4025"/>
<dbReference type="Gene3D" id="1.20.58.300">
    <property type="entry name" value="FlgN-like"/>
    <property type="match status" value="1"/>
</dbReference>
<dbReference type="Proteomes" id="UP000005387">
    <property type="component" value="Unassembled WGS sequence"/>
</dbReference>
<organism evidence="2 3">
    <name type="scientific">Paenibacillus curdlanolyticus YK9</name>
    <dbReference type="NCBI Taxonomy" id="717606"/>
    <lineage>
        <taxon>Bacteria</taxon>
        <taxon>Bacillati</taxon>
        <taxon>Bacillota</taxon>
        <taxon>Bacilli</taxon>
        <taxon>Bacillales</taxon>
        <taxon>Paenibacillaceae</taxon>
        <taxon>Paenibacillus</taxon>
    </lineage>
</organism>
<dbReference type="InterPro" id="IPR036679">
    <property type="entry name" value="FlgN-like_sf"/>
</dbReference>
<protein>
    <submittedName>
        <fullName evidence="2">FlgN family protein</fullName>
    </submittedName>
</protein>
<evidence type="ECO:0000313" key="2">
    <source>
        <dbReference type="EMBL" id="EFM09022.1"/>
    </source>
</evidence>
<dbReference type="OrthoDB" id="2660802at2"/>
<sequence length="169" mass="19300">MSSMSVAAIIETLEQMVVAHEELLETARIKKHAIIANDLEQLTKHMMTENRLNKRIGQLEAERGLESTKVMAAKGVYSRVAVTQKQLMSVVFEVEERVRLQQLHEQLGKVVKELVKVNEDNQQLLKQSLDFIQFSLEIIVSPEDESYTYSNPAEFKYGPSNAGRYNSKF</sequence>
<evidence type="ECO:0000256" key="1">
    <source>
        <dbReference type="ARBA" id="ARBA00022795"/>
    </source>
</evidence>
<name>E0IED4_9BACL</name>
<proteinExistence type="predicted"/>
<dbReference type="EMBL" id="AEDD01000012">
    <property type="protein sequence ID" value="EFM09022.1"/>
    <property type="molecule type" value="Genomic_DNA"/>
</dbReference>
<evidence type="ECO:0000313" key="3">
    <source>
        <dbReference type="Proteomes" id="UP000005387"/>
    </source>
</evidence>
<keyword evidence="1" id="KW-1005">Bacterial flagellum biogenesis</keyword>
<reference evidence="2 3" key="1">
    <citation type="submission" date="2010-07" db="EMBL/GenBank/DDBJ databases">
        <title>The draft genome of Paenibacillus curdlanolyticus YK9.</title>
        <authorList>
            <consortium name="US DOE Joint Genome Institute (JGI-PGF)"/>
            <person name="Lucas S."/>
            <person name="Copeland A."/>
            <person name="Lapidus A."/>
            <person name="Cheng J.-F."/>
            <person name="Bruce D."/>
            <person name="Goodwin L."/>
            <person name="Pitluck S."/>
            <person name="Land M.L."/>
            <person name="Hauser L."/>
            <person name="Chang Y.-J."/>
            <person name="Jeffries C."/>
            <person name="Anderson I.J."/>
            <person name="Johnson E."/>
            <person name="Loganathan U."/>
            <person name="Mulhopadhyay B."/>
            <person name="Kyrpides N."/>
            <person name="Woyke T.J."/>
        </authorList>
    </citation>
    <scope>NUCLEOTIDE SEQUENCE [LARGE SCALE GENOMIC DNA]</scope>
    <source>
        <strain evidence="2 3">YK9</strain>
    </source>
</reference>
<accession>E0IED4</accession>
<dbReference type="GO" id="GO:0044780">
    <property type="term" value="P:bacterial-type flagellum assembly"/>
    <property type="evidence" value="ECO:0007669"/>
    <property type="project" value="InterPro"/>
</dbReference>
<dbReference type="AlphaFoldDB" id="E0IED4"/>
<dbReference type="SUPFAM" id="SSF140566">
    <property type="entry name" value="FlgN-like"/>
    <property type="match status" value="1"/>
</dbReference>
<dbReference type="Pfam" id="PF05130">
    <property type="entry name" value="FlgN"/>
    <property type="match status" value="1"/>
</dbReference>
<dbReference type="eggNOG" id="COG3418">
    <property type="taxonomic scope" value="Bacteria"/>
</dbReference>
<dbReference type="InterPro" id="IPR007809">
    <property type="entry name" value="FlgN-like"/>
</dbReference>
<gene>
    <name evidence="2" type="ORF">PaecuDRAFT_4025</name>
</gene>
<keyword evidence="3" id="KW-1185">Reference proteome</keyword>